<gene>
    <name evidence="3" type="ORF">MAPG_00146</name>
</gene>
<reference evidence="4" key="5">
    <citation type="submission" date="2015-06" db="UniProtKB">
        <authorList>
            <consortium name="EnsemblFungi"/>
        </authorList>
    </citation>
    <scope>IDENTIFICATION</scope>
    <source>
        <strain evidence="4">ATCC 64411</strain>
    </source>
</reference>
<evidence type="ECO:0000259" key="2">
    <source>
        <dbReference type="SMART" id="SM01111"/>
    </source>
</evidence>
<dbReference type="EnsemblFungi" id="MAPG_00146T0">
    <property type="protein sequence ID" value="MAPG_00146T0"/>
    <property type="gene ID" value="MAPG_00146"/>
</dbReference>
<evidence type="ECO:0000313" key="4">
    <source>
        <dbReference type="EnsemblFungi" id="MAPG_00146T0"/>
    </source>
</evidence>
<organism evidence="4 5">
    <name type="scientific">Magnaporthiopsis poae (strain ATCC 64411 / 73-15)</name>
    <name type="common">Kentucky bluegrass fungus</name>
    <name type="synonym">Magnaporthe poae</name>
    <dbReference type="NCBI Taxonomy" id="644358"/>
    <lineage>
        <taxon>Eukaryota</taxon>
        <taxon>Fungi</taxon>
        <taxon>Dikarya</taxon>
        <taxon>Ascomycota</taxon>
        <taxon>Pezizomycotina</taxon>
        <taxon>Sordariomycetes</taxon>
        <taxon>Sordariomycetidae</taxon>
        <taxon>Magnaporthales</taxon>
        <taxon>Magnaporthaceae</taxon>
        <taxon>Magnaporthiopsis</taxon>
    </lineage>
</organism>
<dbReference type="OrthoDB" id="2947935at2759"/>
<dbReference type="eggNOG" id="ENOG502RA1E">
    <property type="taxonomic scope" value="Eukaryota"/>
</dbReference>
<dbReference type="InterPro" id="IPR011058">
    <property type="entry name" value="Cyanovirin-N"/>
</dbReference>
<reference evidence="4" key="4">
    <citation type="journal article" date="2015" name="G3 (Bethesda)">
        <title>Genome sequences of three phytopathogenic species of the Magnaporthaceae family of fungi.</title>
        <authorList>
            <person name="Okagaki L.H."/>
            <person name="Nunes C.C."/>
            <person name="Sailsbery J."/>
            <person name="Clay B."/>
            <person name="Brown D."/>
            <person name="John T."/>
            <person name="Oh Y."/>
            <person name="Young N."/>
            <person name="Fitzgerald M."/>
            <person name="Haas B.J."/>
            <person name="Zeng Q."/>
            <person name="Young S."/>
            <person name="Adiconis X."/>
            <person name="Fan L."/>
            <person name="Levin J.Z."/>
            <person name="Mitchell T.K."/>
            <person name="Okubara P.A."/>
            <person name="Farman M.L."/>
            <person name="Kohn L.M."/>
            <person name="Birren B."/>
            <person name="Ma L.-J."/>
            <person name="Dean R.A."/>
        </authorList>
    </citation>
    <scope>NUCLEOTIDE SEQUENCE</scope>
    <source>
        <strain evidence="4">ATCC 64411 / 73-15</strain>
    </source>
</reference>
<dbReference type="InterPro" id="IPR036673">
    <property type="entry name" value="Cyanovirin-N_sf"/>
</dbReference>
<proteinExistence type="predicted"/>
<feature type="domain" description="Cyanovirin-N" evidence="2">
    <location>
        <begin position="24"/>
        <end position="134"/>
    </location>
</feature>
<keyword evidence="5" id="KW-1185">Reference proteome</keyword>
<feature type="signal peptide" evidence="1">
    <location>
        <begin position="1"/>
        <end position="20"/>
    </location>
</feature>
<accession>A0A0C4DK83</accession>
<sequence length="137" mass="14841">MRASITAALSLFLSVQSVAASAQLFSLTCSDLAIDGTVLKAQCKTNDKSAVPASIDLEKIIEAKDGKLSWKQDGAGYASACSSCTLYRDFNPRETKYWGHPFLLRQAMKCSCSGAEASIILDQEIGNDNGKLYVHLW</sequence>
<dbReference type="Pfam" id="PF08881">
    <property type="entry name" value="CVNH"/>
    <property type="match status" value="1"/>
</dbReference>
<evidence type="ECO:0000256" key="1">
    <source>
        <dbReference type="SAM" id="SignalP"/>
    </source>
</evidence>
<reference evidence="3" key="3">
    <citation type="submission" date="2011-03" db="EMBL/GenBank/DDBJ databases">
        <title>Annotation of Magnaporthe poae ATCC 64411.</title>
        <authorList>
            <person name="Ma L.-J."/>
            <person name="Dead R."/>
            <person name="Young S.K."/>
            <person name="Zeng Q."/>
            <person name="Gargeya S."/>
            <person name="Fitzgerald M."/>
            <person name="Haas B."/>
            <person name="Abouelleil A."/>
            <person name="Alvarado L."/>
            <person name="Arachchi H.M."/>
            <person name="Berlin A."/>
            <person name="Brown A."/>
            <person name="Chapman S.B."/>
            <person name="Chen Z."/>
            <person name="Dunbar C."/>
            <person name="Freedman E."/>
            <person name="Gearin G."/>
            <person name="Gellesch M."/>
            <person name="Goldberg J."/>
            <person name="Griggs A."/>
            <person name="Gujja S."/>
            <person name="Heiman D."/>
            <person name="Howarth C."/>
            <person name="Larson L."/>
            <person name="Lui A."/>
            <person name="MacDonald P.J.P."/>
            <person name="Mehta T."/>
            <person name="Montmayeur A."/>
            <person name="Murphy C."/>
            <person name="Neiman D."/>
            <person name="Pearson M."/>
            <person name="Priest M."/>
            <person name="Roberts A."/>
            <person name="Saif S."/>
            <person name="Shea T."/>
            <person name="Shenoy N."/>
            <person name="Sisk P."/>
            <person name="Stolte C."/>
            <person name="Sykes S."/>
            <person name="Yandava C."/>
            <person name="Wortman J."/>
            <person name="Nusbaum C."/>
            <person name="Birren B."/>
        </authorList>
    </citation>
    <scope>NUCLEOTIDE SEQUENCE</scope>
    <source>
        <strain evidence="3">ATCC 64411</strain>
    </source>
</reference>
<dbReference type="VEuPathDB" id="FungiDB:MAPG_00146"/>
<reference evidence="5" key="1">
    <citation type="submission" date="2010-05" db="EMBL/GenBank/DDBJ databases">
        <title>The genome sequence of Magnaporthe poae strain ATCC 64411.</title>
        <authorList>
            <person name="Ma L.-J."/>
            <person name="Dead R."/>
            <person name="Young S."/>
            <person name="Zeng Q."/>
            <person name="Koehrsen M."/>
            <person name="Alvarado L."/>
            <person name="Berlin A."/>
            <person name="Chapman S.B."/>
            <person name="Chen Z."/>
            <person name="Freedman E."/>
            <person name="Gellesch M."/>
            <person name="Goldberg J."/>
            <person name="Griggs A."/>
            <person name="Gujja S."/>
            <person name="Heilman E.R."/>
            <person name="Heiman D."/>
            <person name="Hepburn T."/>
            <person name="Howarth C."/>
            <person name="Jen D."/>
            <person name="Larson L."/>
            <person name="Mehta T."/>
            <person name="Neiman D."/>
            <person name="Pearson M."/>
            <person name="Roberts A."/>
            <person name="Saif S."/>
            <person name="Shea T."/>
            <person name="Shenoy N."/>
            <person name="Sisk P."/>
            <person name="Stolte C."/>
            <person name="Sykes S."/>
            <person name="Walk T."/>
            <person name="White J."/>
            <person name="Yandava C."/>
            <person name="Haas B."/>
            <person name="Nusbaum C."/>
            <person name="Birren B."/>
        </authorList>
    </citation>
    <scope>NUCLEOTIDE SEQUENCE [LARGE SCALE GENOMIC DNA]</scope>
    <source>
        <strain evidence="5">ATCC 64411 / 73-15</strain>
    </source>
</reference>
<evidence type="ECO:0000313" key="3">
    <source>
        <dbReference type="EMBL" id="KLU81051.1"/>
    </source>
</evidence>
<dbReference type="Proteomes" id="UP000011715">
    <property type="component" value="Unassembled WGS sequence"/>
</dbReference>
<dbReference type="AlphaFoldDB" id="A0A0C4DK83"/>
<reference evidence="3" key="2">
    <citation type="submission" date="2010-05" db="EMBL/GenBank/DDBJ databases">
        <title>The Genome Sequence of Magnaporthe poae strain ATCC 64411.</title>
        <authorList>
            <consortium name="The Broad Institute Genome Sequencing Platform"/>
            <consortium name="Broad Institute Genome Sequencing Center for Infectious Disease"/>
            <person name="Ma L.-J."/>
            <person name="Dead R."/>
            <person name="Young S."/>
            <person name="Zeng Q."/>
            <person name="Koehrsen M."/>
            <person name="Alvarado L."/>
            <person name="Berlin A."/>
            <person name="Chapman S.B."/>
            <person name="Chen Z."/>
            <person name="Freedman E."/>
            <person name="Gellesch M."/>
            <person name="Goldberg J."/>
            <person name="Griggs A."/>
            <person name="Gujja S."/>
            <person name="Heilman E.R."/>
            <person name="Heiman D."/>
            <person name="Hepburn T."/>
            <person name="Howarth C."/>
            <person name="Jen D."/>
            <person name="Larson L."/>
            <person name="Mehta T."/>
            <person name="Neiman D."/>
            <person name="Pearson M."/>
            <person name="Roberts A."/>
            <person name="Saif S."/>
            <person name="Shea T."/>
            <person name="Shenoy N."/>
            <person name="Sisk P."/>
            <person name="Stolte C."/>
            <person name="Sykes S."/>
            <person name="Walk T."/>
            <person name="White J."/>
            <person name="Yandava C."/>
            <person name="Haas B."/>
            <person name="Nusbaum C."/>
            <person name="Birren B."/>
        </authorList>
    </citation>
    <scope>NUCLEOTIDE SEQUENCE</scope>
    <source>
        <strain evidence="3">ATCC 64411</strain>
    </source>
</reference>
<dbReference type="Gene3D" id="2.30.60.10">
    <property type="entry name" value="Cyanovirin-N"/>
    <property type="match status" value="1"/>
</dbReference>
<evidence type="ECO:0000313" key="5">
    <source>
        <dbReference type="Proteomes" id="UP000011715"/>
    </source>
</evidence>
<dbReference type="SUPFAM" id="SSF51322">
    <property type="entry name" value="Cyanovirin-N"/>
    <property type="match status" value="1"/>
</dbReference>
<keyword evidence="1" id="KW-0732">Signal</keyword>
<dbReference type="EMBL" id="GL876966">
    <property type="protein sequence ID" value="KLU81051.1"/>
    <property type="molecule type" value="Genomic_DNA"/>
</dbReference>
<dbReference type="SMART" id="SM01111">
    <property type="entry name" value="CVNH"/>
    <property type="match status" value="1"/>
</dbReference>
<name>A0A0C4DK83_MAGP6</name>
<feature type="chain" id="PRO_5009385058" description="Cyanovirin-N domain-containing protein" evidence="1">
    <location>
        <begin position="21"/>
        <end position="137"/>
    </location>
</feature>
<protein>
    <recommendedName>
        <fullName evidence="2">Cyanovirin-N domain-containing protein</fullName>
    </recommendedName>
</protein>
<dbReference type="EMBL" id="ADBL01000029">
    <property type="status" value="NOT_ANNOTATED_CDS"/>
    <property type="molecule type" value="Genomic_DNA"/>
</dbReference>